<dbReference type="Gene3D" id="1.10.3160.10">
    <property type="entry name" value="Bbcrasp-1"/>
    <property type="match status" value="1"/>
</dbReference>
<dbReference type="EMBL" id="FMTE01000006">
    <property type="protein sequence ID" value="SCW39987.1"/>
    <property type="molecule type" value="Genomic_DNA"/>
</dbReference>
<name>A0A1G4Q685_BORJA</name>
<dbReference type="RefSeq" id="WP_091973531.1">
    <property type="nucleotide sequence ID" value="NZ_CP179488.1"/>
</dbReference>
<dbReference type="Pfam" id="PF05714">
    <property type="entry name" value="PFam54_60"/>
    <property type="match status" value="1"/>
</dbReference>
<keyword evidence="2" id="KW-1185">Reference proteome</keyword>
<organism evidence="1 2">
    <name type="scientific">Borreliella japonica</name>
    <name type="common">Borrelia japonica</name>
    <dbReference type="NCBI Taxonomy" id="34095"/>
    <lineage>
        <taxon>Bacteria</taxon>
        <taxon>Pseudomonadati</taxon>
        <taxon>Spirochaetota</taxon>
        <taxon>Spirochaetia</taxon>
        <taxon>Spirochaetales</taxon>
        <taxon>Borreliaceae</taxon>
        <taxon>Borreliella</taxon>
    </lineage>
</organism>
<keyword evidence="1" id="KW-0449">Lipoprotein</keyword>
<gene>
    <name evidence="1" type="ORF">SAMN02983004_00944</name>
</gene>
<dbReference type="OrthoDB" id="352162at2"/>
<dbReference type="Proteomes" id="UP000199262">
    <property type="component" value="Unassembled WGS sequence"/>
</dbReference>
<dbReference type="InterPro" id="IPR008421">
    <property type="entry name" value="Borrelia_lipoprotein_PFam54/60"/>
</dbReference>
<reference evidence="2" key="1">
    <citation type="submission" date="2016-10" db="EMBL/GenBank/DDBJ databases">
        <authorList>
            <person name="Varghese N."/>
            <person name="Submissions S."/>
        </authorList>
    </citation>
    <scope>NUCLEOTIDE SEQUENCE [LARGE SCALE GENOMIC DNA]</scope>
    <source>
        <strain evidence="2">ATCC 51557</strain>
    </source>
</reference>
<sequence>MKNNIILCICVFLFFLNTCSSDYDAKKVIKKTINETKNIPIDETKNLIDLIVTTKATIDKNRTFPIEQKSIENTDGENNKKVFKMGKRAFDFINTFLTNDEIYKFATIFNKPALKSPAKVLNSITIVEFYLESIINHLFFKKDVLDKVKILDLKKIKNSLEQIFSIRKIFSNLIKQFLLDYQNNKNSIKTDDSKLKAYFDAILNKFNEKKIEVDNLKTSILATPIPNIMD</sequence>
<evidence type="ECO:0000313" key="1">
    <source>
        <dbReference type="EMBL" id="SCW39987.1"/>
    </source>
</evidence>
<protein>
    <submittedName>
        <fullName evidence="1">Lipoprotein</fullName>
    </submittedName>
</protein>
<dbReference type="AlphaFoldDB" id="A0A1G4Q685"/>
<accession>A0A1G4Q685</accession>
<proteinExistence type="predicted"/>
<evidence type="ECO:0000313" key="2">
    <source>
        <dbReference type="Proteomes" id="UP000199262"/>
    </source>
</evidence>